<dbReference type="EMBL" id="CP068108">
    <property type="protein sequence ID" value="QQU01656.1"/>
    <property type="molecule type" value="Genomic_DNA"/>
</dbReference>
<reference evidence="1 2" key="1">
    <citation type="submission" date="2021-01" db="EMBL/GenBank/DDBJ databases">
        <title>FDA dAtabase for Regulatory Grade micrObial Sequences (FDA-ARGOS): Supporting development and validation of Infectious Disease Dx tests.</title>
        <authorList>
            <person name="Sproer C."/>
            <person name="Gronow S."/>
            <person name="Severitt S."/>
            <person name="Schroder I."/>
            <person name="Tallon L."/>
            <person name="Sadzewicz L."/>
            <person name="Zhao X."/>
            <person name="Boylan J."/>
            <person name="Ott S."/>
            <person name="Bowen H."/>
            <person name="Vavikolanu K."/>
            <person name="Mehta A."/>
            <person name="Aluvathingal J."/>
            <person name="Nadendla S."/>
            <person name="Lowell S."/>
            <person name="Myers T."/>
            <person name="Yan Y."/>
            <person name="Sichtig H."/>
        </authorList>
    </citation>
    <scope>NUCLEOTIDE SEQUENCE [LARGE SCALE GENOMIC DNA]</scope>
    <source>
        <strain evidence="1 2">FDAARGOS_1131</strain>
    </source>
</reference>
<sequence>MNSIKQSQYIFSIFILFLAIQMAPNAYGQRELSIYEPMYTYDYEVKRQLAEVVINKKNLEYWLIENFKATKGIKNIEVYPKYLSENAIRSFYVYNPESGYLIREIHHRLTDSGDVISNSLYGAVYEYNLDKDIIKIKKYDLKDRNRIVQYDFDRHSEMLTKKIDTDTTYYYYYTNEIHSPHYILKQIKTPKYLVDFEMNNYHDSIFKYQQEPFIYAMSGLYLNESPKNKGIKFFSNTGKLKDQKKGSKTQAKNFNSFIQKNVVNDSVHFRVFATTRIKAIETNQNTDIEWFQFWVTKHTITSMNSEDRVLWSFKYDPATGKMLDKSCYGGVFMGVRAIDFQKIRYINK</sequence>
<name>A0A9Q6ZFB6_MYROD</name>
<dbReference type="GeneID" id="93527582"/>
<dbReference type="Proteomes" id="UP000596202">
    <property type="component" value="Chromosome"/>
</dbReference>
<dbReference type="RefSeq" id="WP_002992323.1">
    <property type="nucleotide sequence ID" value="NZ_CP068108.1"/>
</dbReference>
<dbReference type="AlphaFoldDB" id="A0A9Q6ZFB6"/>
<gene>
    <name evidence="1" type="ORF">I6I88_07945</name>
</gene>
<evidence type="ECO:0000313" key="2">
    <source>
        <dbReference type="Proteomes" id="UP000596202"/>
    </source>
</evidence>
<dbReference type="OrthoDB" id="1465405at2"/>
<protein>
    <submittedName>
        <fullName evidence="1">Uncharacterized protein</fullName>
    </submittedName>
</protein>
<evidence type="ECO:0000313" key="1">
    <source>
        <dbReference type="EMBL" id="QQU01656.1"/>
    </source>
</evidence>
<accession>A0A9Q6ZFB6</accession>
<organism evidence="1 2">
    <name type="scientific">Myroides odoratus</name>
    <name type="common">Flavobacterium odoratum</name>
    <dbReference type="NCBI Taxonomy" id="256"/>
    <lineage>
        <taxon>Bacteria</taxon>
        <taxon>Pseudomonadati</taxon>
        <taxon>Bacteroidota</taxon>
        <taxon>Flavobacteriia</taxon>
        <taxon>Flavobacteriales</taxon>
        <taxon>Flavobacteriaceae</taxon>
        <taxon>Myroides</taxon>
    </lineage>
</organism>
<proteinExistence type="predicted"/>